<comment type="caution">
    <text evidence="2">The sequence shown here is derived from an EMBL/GenBank/DDBJ whole genome shotgun (WGS) entry which is preliminary data.</text>
</comment>
<feature type="transmembrane region" description="Helical" evidence="1">
    <location>
        <begin position="52"/>
        <end position="71"/>
    </location>
</feature>
<keyword evidence="1" id="KW-0472">Membrane</keyword>
<feature type="transmembrane region" description="Helical" evidence="1">
    <location>
        <begin position="20"/>
        <end position="40"/>
    </location>
</feature>
<keyword evidence="1" id="KW-1133">Transmembrane helix</keyword>
<name>A0ABV6LFD8_9SPHI</name>
<evidence type="ECO:0000313" key="2">
    <source>
        <dbReference type="EMBL" id="MFC0518183.1"/>
    </source>
</evidence>
<evidence type="ECO:0008006" key="4">
    <source>
        <dbReference type="Google" id="ProtNLM"/>
    </source>
</evidence>
<feature type="transmembrane region" description="Helical" evidence="1">
    <location>
        <begin position="192"/>
        <end position="211"/>
    </location>
</feature>
<dbReference type="Proteomes" id="UP001589828">
    <property type="component" value="Unassembled WGS sequence"/>
</dbReference>
<accession>A0ABV6LFD8</accession>
<feature type="transmembrane region" description="Helical" evidence="1">
    <location>
        <begin position="142"/>
        <end position="161"/>
    </location>
</feature>
<sequence length="370" mass="42559">MSSAAAPRSYWFNKFFECLYLYIAVADGLFMFSGPLLYKLFTFTDEHSFIRLFFYVGCAICLLSAAYAVYWHNKSKNAGFNSGIRHAFLRGVMRYFIAYQVMIYGFAKILKTQFGHFYMRDNIPVGNLSGFDLTWNYFGHSYTFAVILGLLQIGGGILLLFRRTTLSGTCILLPVMLNIVLINIFYNIDTGAFINSIIITTGVLYLLLLRWPDIKNILFKQTDLSPVRLSFAKPVIKVLIIGLAFYRIYGFVMANPPSVFTGKWKIGEFIRNGKPVGKNEWMNGAQNWCYVYIEEGGRISFCANPYIFEANRAWFGRYTYKPNQKIFNIVFDGGTNNDTTRVKISNYNGKQMQWNAKVYDDILQLKLVKE</sequence>
<gene>
    <name evidence="2" type="ORF">ACFFGT_28470</name>
</gene>
<evidence type="ECO:0000313" key="3">
    <source>
        <dbReference type="Proteomes" id="UP001589828"/>
    </source>
</evidence>
<organism evidence="2 3">
    <name type="scientific">Mucilaginibacter angelicae</name>
    <dbReference type="NCBI Taxonomy" id="869718"/>
    <lineage>
        <taxon>Bacteria</taxon>
        <taxon>Pseudomonadati</taxon>
        <taxon>Bacteroidota</taxon>
        <taxon>Sphingobacteriia</taxon>
        <taxon>Sphingobacteriales</taxon>
        <taxon>Sphingobacteriaceae</taxon>
        <taxon>Mucilaginibacter</taxon>
    </lineage>
</organism>
<feature type="transmembrane region" description="Helical" evidence="1">
    <location>
        <begin position="168"/>
        <end position="186"/>
    </location>
</feature>
<keyword evidence="3" id="KW-1185">Reference proteome</keyword>
<keyword evidence="1" id="KW-0812">Transmembrane</keyword>
<dbReference type="EMBL" id="JBHLTS010000078">
    <property type="protein sequence ID" value="MFC0518183.1"/>
    <property type="molecule type" value="Genomic_DNA"/>
</dbReference>
<feature type="transmembrane region" description="Helical" evidence="1">
    <location>
        <begin position="92"/>
        <end position="110"/>
    </location>
</feature>
<proteinExistence type="predicted"/>
<evidence type="ECO:0000256" key="1">
    <source>
        <dbReference type="SAM" id="Phobius"/>
    </source>
</evidence>
<dbReference type="RefSeq" id="WP_377025910.1">
    <property type="nucleotide sequence ID" value="NZ_JBHLTS010000078.1"/>
</dbReference>
<feature type="transmembrane region" description="Helical" evidence="1">
    <location>
        <begin position="231"/>
        <end position="249"/>
    </location>
</feature>
<protein>
    <recommendedName>
        <fullName evidence="4">DoxX family protein</fullName>
    </recommendedName>
</protein>
<reference evidence="2 3" key="1">
    <citation type="submission" date="2024-09" db="EMBL/GenBank/DDBJ databases">
        <authorList>
            <person name="Sun Q."/>
            <person name="Mori K."/>
        </authorList>
    </citation>
    <scope>NUCLEOTIDE SEQUENCE [LARGE SCALE GENOMIC DNA]</scope>
    <source>
        <strain evidence="2 3">NCAIM B.02415</strain>
    </source>
</reference>